<feature type="compositionally biased region" description="Low complexity" evidence="1">
    <location>
        <begin position="697"/>
        <end position="708"/>
    </location>
</feature>
<proteinExistence type="predicted"/>
<keyword evidence="4" id="KW-1185">Reference proteome</keyword>
<feature type="compositionally biased region" description="Low complexity" evidence="1">
    <location>
        <begin position="472"/>
        <end position="482"/>
    </location>
</feature>
<feature type="transmembrane region" description="Helical" evidence="2">
    <location>
        <begin position="806"/>
        <end position="826"/>
    </location>
</feature>
<feature type="compositionally biased region" description="Low complexity" evidence="1">
    <location>
        <begin position="22"/>
        <end position="50"/>
    </location>
</feature>
<dbReference type="STRING" id="106004.A0A1Y2ECK4"/>
<feature type="compositionally biased region" description="Polar residues" evidence="1">
    <location>
        <begin position="566"/>
        <end position="580"/>
    </location>
</feature>
<dbReference type="EMBL" id="MCGR01000057">
    <property type="protein sequence ID" value="ORY69301.1"/>
    <property type="molecule type" value="Genomic_DNA"/>
</dbReference>
<keyword evidence="2" id="KW-0472">Membrane</keyword>
<feature type="region of interest" description="Disordered" evidence="1">
    <location>
        <begin position="90"/>
        <end position="115"/>
    </location>
</feature>
<dbReference type="InParanoid" id="A0A1Y2ECK4"/>
<feature type="region of interest" description="Disordered" evidence="1">
    <location>
        <begin position="1"/>
        <end position="74"/>
    </location>
</feature>
<organism evidence="3 4">
    <name type="scientific">Leucosporidium creatinivorum</name>
    <dbReference type="NCBI Taxonomy" id="106004"/>
    <lineage>
        <taxon>Eukaryota</taxon>
        <taxon>Fungi</taxon>
        <taxon>Dikarya</taxon>
        <taxon>Basidiomycota</taxon>
        <taxon>Pucciniomycotina</taxon>
        <taxon>Microbotryomycetes</taxon>
        <taxon>Leucosporidiales</taxon>
        <taxon>Leucosporidium</taxon>
    </lineage>
</organism>
<dbReference type="Proteomes" id="UP000193467">
    <property type="component" value="Unassembled WGS sequence"/>
</dbReference>
<feature type="compositionally biased region" description="Basic and acidic residues" evidence="1">
    <location>
        <begin position="8"/>
        <end position="21"/>
    </location>
</feature>
<feature type="region of interest" description="Disordered" evidence="1">
    <location>
        <begin position="239"/>
        <end position="264"/>
    </location>
</feature>
<feature type="region of interest" description="Disordered" evidence="1">
    <location>
        <begin position="760"/>
        <end position="779"/>
    </location>
</feature>
<feature type="compositionally biased region" description="Low complexity" evidence="1">
    <location>
        <begin position="659"/>
        <end position="685"/>
    </location>
</feature>
<protein>
    <submittedName>
        <fullName evidence="3">Uncharacterized protein</fullName>
    </submittedName>
</protein>
<evidence type="ECO:0000313" key="3">
    <source>
        <dbReference type="EMBL" id="ORY69301.1"/>
    </source>
</evidence>
<evidence type="ECO:0000256" key="2">
    <source>
        <dbReference type="SAM" id="Phobius"/>
    </source>
</evidence>
<feature type="region of interest" description="Disordered" evidence="1">
    <location>
        <begin position="358"/>
        <end position="460"/>
    </location>
</feature>
<gene>
    <name evidence="3" type="ORF">BCR35DRAFT_354656</name>
</gene>
<keyword evidence="2" id="KW-1133">Transmembrane helix</keyword>
<feature type="compositionally biased region" description="Low complexity" evidence="1">
    <location>
        <begin position="93"/>
        <end position="109"/>
    </location>
</feature>
<feature type="compositionally biased region" description="Low complexity" evidence="1">
    <location>
        <begin position="435"/>
        <end position="444"/>
    </location>
</feature>
<evidence type="ECO:0000313" key="4">
    <source>
        <dbReference type="Proteomes" id="UP000193467"/>
    </source>
</evidence>
<keyword evidence="2" id="KW-0812">Transmembrane</keyword>
<dbReference type="AlphaFoldDB" id="A0A1Y2ECK4"/>
<dbReference type="OrthoDB" id="2536207at2759"/>
<feature type="compositionally biased region" description="Basic and acidic residues" evidence="1">
    <location>
        <begin position="494"/>
        <end position="505"/>
    </location>
</feature>
<evidence type="ECO:0000256" key="1">
    <source>
        <dbReference type="SAM" id="MobiDB-lite"/>
    </source>
</evidence>
<reference evidence="3 4" key="1">
    <citation type="submission" date="2016-07" db="EMBL/GenBank/DDBJ databases">
        <title>Pervasive Adenine N6-methylation of Active Genes in Fungi.</title>
        <authorList>
            <consortium name="DOE Joint Genome Institute"/>
            <person name="Mondo S.J."/>
            <person name="Dannebaum R.O."/>
            <person name="Kuo R.C."/>
            <person name="Labutti K."/>
            <person name="Haridas S."/>
            <person name="Kuo A."/>
            <person name="Salamov A."/>
            <person name="Ahrendt S.R."/>
            <person name="Lipzen A."/>
            <person name="Sullivan W."/>
            <person name="Andreopoulos W.B."/>
            <person name="Clum A."/>
            <person name="Lindquist E."/>
            <person name="Daum C."/>
            <person name="Ramamoorthy G.K."/>
            <person name="Gryganskyi A."/>
            <person name="Culley D."/>
            <person name="Magnuson J.K."/>
            <person name="James T.Y."/>
            <person name="O'Malley M.A."/>
            <person name="Stajich J.E."/>
            <person name="Spatafora J.W."/>
            <person name="Visel A."/>
            <person name="Grigoriev I.V."/>
        </authorList>
    </citation>
    <scope>NUCLEOTIDE SEQUENCE [LARGE SCALE GENOMIC DNA]</scope>
    <source>
        <strain evidence="3 4">62-1032</strain>
    </source>
</reference>
<feature type="region of interest" description="Disordered" evidence="1">
    <location>
        <begin position="472"/>
        <end position="711"/>
    </location>
</feature>
<comment type="caution">
    <text evidence="3">The sequence shown here is derived from an EMBL/GenBank/DDBJ whole genome shotgun (WGS) entry which is preliminary data.</text>
</comment>
<name>A0A1Y2ECK4_9BASI</name>
<accession>A0A1Y2ECK4</accession>
<sequence length="915" mass="97796">MDTSEGAFDQHKQPTLRRAEQSSHSLAQHSASTTTSSSLNYVSVNSSLHSRQPSYVNEYQDDEEQQEQVDSFAAWDHRLDPPYEGVHFHDISASRSFPSSTSLASPSTEDSPHELYSASETPFFAPPPPTAPYSAIPFTSERSNHVPRTLSHARNRPTPLILDSTNAQTIAADPSSRQDDPLPVKTPSTASTIQHVRIGSKPSARGFPYTSSVLATSTSCAHLRGGHVLDSETALTRAQKRLSKASGGSGEDGSLQSHRSSSDVDLDLSFDLHEESGEESAMQMEQEKARWVGIDMQQVVESQDEEKKGKKRVQSAVDIRAAYLAGEKAAAEAAAATSTTIKAAPAVAILMNDEPTTSTYAAPPSNRSSWIRKPSADGGILPIATSSTANPRPSRKNIPAPLEPTYKRLSTGRGYAFNPTDPISVPLPDSPDGPAPSSSTAAGLKSEWEGSSSSKAFPRPLNLIERTRNLSLSSSAGSTSGTWNIGAIFAGGPSKDKGKGKEVERGATPTNGGREEDLEFNSPRPSWADTTREYLRGAGGKGKQTRRTASDAASPETSPLFESEGEGSSRTAPTTPNDTPQFPDEHYRDDDEPVQATFGRSAKKGRLDGLGLDFTGETVDEARPLPARPVQPTTVSRPGHVTIPSLSIIPPDDDDDDSVSVSSTDSAADPTVSPSRRLSNRSSSSSHDRPTARVHYPPSTNDSTNPTTRRLFGPAASHLLVSETMPHAQLPHQTSLSSSRFSFTPAPLQLVRDQLLRATSSISGGRPTSPSPSPARPTSRLSMASFSAMVHTHPGTWLEETVPAKLAFLAGFILGPWCWIIGGWWLRHGDGELRSTSARRCREEGCNCGRLVQWYSVANSRRHAKLAGRVGSKGAVADEWAGLDQWVFLNRAAAVGSGSVVVALVAVAIWAAAAA</sequence>
<feature type="transmembrane region" description="Helical" evidence="2">
    <location>
        <begin position="892"/>
        <end position="913"/>
    </location>
</feature>
<feature type="compositionally biased region" description="Polar residues" evidence="1">
    <location>
        <begin position="358"/>
        <end position="369"/>
    </location>
</feature>